<gene>
    <name evidence="1" type="ORF">COV74_00945</name>
</gene>
<dbReference type="Proteomes" id="UP000230859">
    <property type="component" value="Unassembled WGS sequence"/>
</dbReference>
<dbReference type="AlphaFoldDB" id="A0A2H0LSR8"/>
<dbReference type="EMBL" id="PCVY01000012">
    <property type="protein sequence ID" value="PIQ87401.1"/>
    <property type="molecule type" value="Genomic_DNA"/>
</dbReference>
<dbReference type="PROSITE" id="PS51257">
    <property type="entry name" value="PROKAR_LIPOPROTEIN"/>
    <property type="match status" value="1"/>
</dbReference>
<proteinExistence type="predicted"/>
<protein>
    <submittedName>
        <fullName evidence="1">Uncharacterized protein</fullName>
    </submittedName>
</protein>
<sequence length="80" mass="8643">MTGSRRASGLRMRLTVLLGMAVLTLAFAGCAYFNHENTDEDLSSADMASATRIDTKEVNGELTGMQASLQKNALVRSTKF</sequence>
<reference evidence="1 2" key="1">
    <citation type="submission" date="2017-09" db="EMBL/GenBank/DDBJ databases">
        <title>Depth-based differentiation of microbial function through sediment-hosted aquifers and enrichment of novel symbionts in the deep terrestrial subsurface.</title>
        <authorList>
            <person name="Probst A.J."/>
            <person name="Ladd B."/>
            <person name="Jarett J.K."/>
            <person name="Geller-Mcgrath D.E."/>
            <person name="Sieber C.M."/>
            <person name="Emerson J.B."/>
            <person name="Anantharaman K."/>
            <person name="Thomas B.C."/>
            <person name="Malmstrom R."/>
            <person name="Stieglmeier M."/>
            <person name="Klingl A."/>
            <person name="Woyke T."/>
            <person name="Ryan C.M."/>
            <person name="Banfield J.F."/>
        </authorList>
    </citation>
    <scope>NUCLEOTIDE SEQUENCE [LARGE SCALE GENOMIC DNA]</scope>
    <source>
        <strain evidence="1">CG11_big_fil_rev_8_21_14_0_20_45_26</strain>
    </source>
</reference>
<evidence type="ECO:0000313" key="1">
    <source>
        <dbReference type="EMBL" id="PIQ87401.1"/>
    </source>
</evidence>
<comment type="caution">
    <text evidence="1">The sequence shown here is derived from an EMBL/GenBank/DDBJ whole genome shotgun (WGS) entry which is preliminary data.</text>
</comment>
<name>A0A2H0LSR8_9BACT</name>
<evidence type="ECO:0000313" key="2">
    <source>
        <dbReference type="Proteomes" id="UP000230859"/>
    </source>
</evidence>
<accession>A0A2H0LSR8</accession>
<organism evidence="1 2">
    <name type="scientific">Candidatus Abzuiibacterium crystallinum</name>
    <dbReference type="NCBI Taxonomy" id="1974748"/>
    <lineage>
        <taxon>Bacteria</taxon>
        <taxon>Pseudomonadati</taxon>
        <taxon>Candidatus Omnitrophota</taxon>
        <taxon>Candidatus Abzuiibacterium</taxon>
    </lineage>
</organism>